<evidence type="ECO:0000313" key="1">
    <source>
        <dbReference type="EMBL" id="AAZ68863.1"/>
    </source>
</evidence>
<gene>
    <name evidence="1" type="ordered locus">Ecaj_0832</name>
</gene>
<dbReference type="EMBL" id="CP000107">
    <property type="protein sequence ID" value="AAZ68863.1"/>
    <property type="molecule type" value="Genomic_DNA"/>
</dbReference>
<dbReference type="Proteomes" id="UP000000435">
    <property type="component" value="Chromosome"/>
</dbReference>
<organism evidence="1 2">
    <name type="scientific">Ehrlichia canis (strain Jake)</name>
    <dbReference type="NCBI Taxonomy" id="269484"/>
    <lineage>
        <taxon>Bacteria</taxon>
        <taxon>Pseudomonadati</taxon>
        <taxon>Pseudomonadota</taxon>
        <taxon>Alphaproteobacteria</taxon>
        <taxon>Rickettsiales</taxon>
        <taxon>Anaplasmataceae</taxon>
        <taxon>Ehrlichia</taxon>
    </lineage>
</organism>
<sequence length="276" mass="30659">MNCKKILITTTLVSLTILLPGISFSKPIHENNTTGNFYIIGKYVPSISHFGNFSAKEEKNTTTGIFGLKESWTGGIILDKEHAAFNIPNYSFKYENNPFLGFAGVIGYSIGSPRIEFEVSYETFDVQNPGDKFNNDAHKYCALSNDSSKTMKSGKFVFLKNEGLSDISLMLNVCYDIINKRMPFSPYICAGIGTDLIFMFDAINHKAAYQGKLGFNYPISPEANISMGVHFHKVTNNEFRVPVLLTAGGLAPDNLFAIVKLSICHFGLEFGYRVSF</sequence>
<accession>A0ACA6AWC5</accession>
<name>A0ACA6AWC5_EHRCJ</name>
<proteinExistence type="predicted"/>
<protein>
    <submittedName>
        <fullName evidence="1">Surface antigen msp4</fullName>
    </submittedName>
</protein>
<reference evidence="2" key="1">
    <citation type="journal article" date="2006" name="J. Bacteriol.">
        <title>The genome of the obligately intracellular bacterium Ehrlichia canis reveals themes of complex membrane structure and immune evasion strategies.</title>
        <authorList>
            <person name="Mavromatis K."/>
            <person name="Doyle C.K."/>
            <person name="Lykidis A."/>
            <person name="Ivanova N."/>
            <person name="Francino M.P."/>
            <person name="Chain P."/>
            <person name="Shin M."/>
            <person name="Malfatti S."/>
            <person name="Larimer F."/>
            <person name="Copeland A."/>
            <person name="Detter J.C."/>
            <person name="Land M."/>
            <person name="Richardson P.M."/>
            <person name="Yu X.J."/>
            <person name="Walker D.H."/>
            <person name="McBride J.W."/>
            <person name="Kyrpides N.C."/>
        </authorList>
    </citation>
    <scope>NUCLEOTIDE SEQUENCE [LARGE SCALE GENOMIC DNA]</scope>
    <source>
        <strain evidence="2">Jake</strain>
    </source>
</reference>
<keyword evidence="2" id="KW-1185">Reference proteome</keyword>
<evidence type="ECO:0000313" key="2">
    <source>
        <dbReference type="Proteomes" id="UP000000435"/>
    </source>
</evidence>